<gene>
    <name evidence="14" type="ORF">OIDMADRAFT_172408</name>
</gene>
<dbReference type="SUPFAM" id="SSF54897">
    <property type="entry name" value="Protease propeptides/inhibitors"/>
    <property type="match status" value="1"/>
</dbReference>
<dbReference type="PANTHER" id="PTHR14218">
    <property type="entry name" value="PROTEASE S8 TRIPEPTIDYL PEPTIDASE I CLN2"/>
    <property type="match status" value="1"/>
</dbReference>
<keyword evidence="8 11" id="KW-0720">Serine protease</keyword>
<dbReference type="GO" id="GO:0005576">
    <property type="term" value="C:extracellular region"/>
    <property type="evidence" value="ECO:0007669"/>
    <property type="project" value="UniProtKB-SubCell"/>
</dbReference>
<feature type="binding site" evidence="11">
    <location>
        <position position="625"/>
    </location>
    <ligand>
        <name>Ca(2+)</name>
        <dbReference type="ChEBI" id="CHEBI:29108"/>
    </ligand>
</feature>
<keyword evidence="6 11" id="KW-0479">Metal-binding</keyword>
<evidence type="ECO:0000256" key="5">
    <source>
        <dbReference type="ARBA" id="ARBA00022670"/>
    </source>
</evidence>
<evidence type="ECO:0000256" key="6">
    <source>
        <dbReference type="ARBA" id="ARBA00022723"/>
    </source>
</evidence>
<evidence type="ECO:0000256" key="8">
    <source>
        <dbReference type="ARBA" id="ARBA00022825"/>
    </source>
</evidence>
<dbReference type="EC" id="3.4.14.10" evidence="4"/>
<comment type="catalytic activity">
    <reaction evidence="1">
        <text>Release of an N-terminal tripeptide from a polypeptide.</text>
        <dbReference type="EC" id="3.4.14.10"/>
    </reaction>
</comment>
<name>A0A0C3GWK2_OIDMZ</name>
<dbReference type="CDD" id="cd11377">
    <property type="entry name" value="Pro-peptidase_S53"/>
    <property type="match status" value="1"/>
</dbReference>
<dbReference type="InterPro" id="IPR015366">
    <property type="entry name" value="S53_propep"/>
</dbReference>
<evidence type="ECO:0000256" key="9">
    <source>
        <dbReference type="ARBA" id="ARBA00022837"/>
    </source>
</evidence>
<dbReference type="STRING" id="913774.A0A0C3GWK2"/>
<evidence type="ECO:0000256" key="1">
    <source>
        <dbReference type="ARBA" id="ARBA00001910"/>
    </source>
</evidence>
<feature type="domain" description="Peptidase S53" evidence="13">
    <location>
        <begin position="213"/>
        <end position="647"/>
    </location>
</feature>
<dbReference type="InParanoid" id="A0A0C3GWK2"/>
<dbReference type="PANTHER" id="PTHR14218:SF19">
    <property type="entry name" value="SERINE PROTEASE AORO, PUTATIVE (AFU_ORTHOLOGUE AFUA_6G10250)-RELATED"/>
    <property type="match status" value="1"/>
</dbReference>
<dbReference type="InterPro" id="IPR000209">
    <property type="entry name" value="Peptidase_S8/S53_dom"/>
</dbReference>
<reference evidence="14 15" key="1">
    <citation type="submission" date="2014-04" db="EMBL/GenBank/DDBJ databases">
        <authorList>
            <consortium name="DOE Joint Genome Institute"/>
            <person name="Kuo A."/>
            <person name="Martino E."/>
            <person name="Perotto S."/>
            <person name="Kohler A."/>
            <person name="Nagy L.G."/>
            <person name="Floudas D."/>
            <person name="Copeland A."/>
            <person name="Barry K.W."/>
            <person name="Cichocki N."/>
            <person name="Veneault-Fourrey C."/>
            <person name="LaButti K."/>
            <person name="Lindquist E.A."/>
            <person name="Lipzen A."/>
            <person name="Lundell T."/>
            <person name="Morin E."/>
            <person name="Murat C."/>
            <person name="Sun H."/>
            <person name="Tunlid A."/>
            <person name="Henrissat B."/>
            <person name="Grigoriev I.V."/>
            <person name="Hibbett D.S."/>
            <person name="Martin F."/>
            <person name="Nordberg H.P."/>
            <person name="Cantor M.N."/>
            <person name="Hua S.X."/>
        </authorList>
    </citation>
    <scope>NUCLEOTIDE SEQUENCE [LARGE SCALE GENOMIC DNA]</scope>
    <source>
        <strain evidence="14 15">Zn</strain>
    </source>
</reference>
<feature type="binding site" evidence="11">
    <location>
        <position position="606"/>
    </location>
    <ligand>
        <name>Ca(2+)</name>
        <dbReference type="ChEBI" id="CHEBI:29108"/>
    </ligand>
</feature>
<dbReference type="MEROPS" id="S53.007"/>
<evidence type="ECO:0000256" key="7">
    <source>
        <dbReference type="ARBA" id="ARBA00022801"/>
    </source>
</evidence>
<feature type="active site" description="Charge relay system" evidence="11">
    <location>
        <position position="289"/>
    </location>
</feature>
<proteinExistence type="predicted"/>
<keyword evidence="7 11" id="KW-0378">Hydrolase</keyword>
<dbReference type="Pfam" id="PF09286">
    <property type="entry name" value="Pro-kuma_activ"/>
    <property type="match status" value="1"/>
</dbReference>
<dbReference type="OrthoDB" id="409122at2759"/>
<keyword evidence="5 11" id="KW-0645">Protease</keyword>
<feature type="binding site" evidence="11">
    <location>
        <position position="607"/>
    </location>
    <ligand>
        <name>Ca(2+)</name>
        <dbReference type="ChEBI" id="CHEBI:29108"/>
    </ligand>
</feature>
<evidence type="ECO:0000256" key="4">
    <source>
        <dbReference type="ARBA" id="ARBA00012462"/>
    </source>
</evidence>
<keyword evidence="9 11" id="KW-0106">Calcium</keyword>
<evidence type="ECO:0000256" key="3">
    <source>
        <dbReference type="ARBA" id="ARBA00004239"/>
    </source>
</evidence>
<feature type="binding site" evidence="11">
    <location>
        <position position="627"/>
    </location>
    <ligand>
        <name>Ca(2+)</name>
        <dbReference type="ChEBI" id="CHEBI:29108"/>
    </ligand>
</feature>
<evidence type="ECO:0000313" key="15">
    <source>
        <dbReference type="Proteomes" id="UP000054321"/>
    </source>
</evidence>
<evidence type="ECO:0000256" key="2">
    <source>
        <dbReference type="ARBA" id="ARBA00002451"/>
    </source>
</evidence>
<dbReference type="Proteomes" id="UP000054321">
    <property type="component" value="Unassembled WGS sequence"/>
</dbReference>
<dbReference type="InterPro" id="IPR030400">
    <property type="entry name" value="Sedolisin_dom"/>
</dbReference>
<dbReference type="GO" id="GO:0008240">
    <property type="term" value="F:tripeptidyl-peptidase activity"/>
    <property type="evidence" value="ECO:0007669"/>
    <property type="project" value="UniProtKB-EC"/>
</dbReference>
<evidence type="ECO:0000256" key="11">
    <source>
        <dbReference type="PROSITE-ProRule" id="PRU01032"/>
    </source>
</evidence>
<dbReference type="EMBL" id="KN832889">
    <property type="protein sequence ID" value="KIM94651.1"/>
    <property type="molecule type" value="Genomic_DNA"/>
</dbReference>
<dbReference type="GO" id="GO:0046872">
    <property type="term" value="F:metal ion binding"/>
    <property type="evidence" value="ECO:0007669"/>
    <property type="project" value="UniProtKB-UniRule"/>
</dbReference>
<dbReference type="PROSITE" id="PS51695">
    <property type="entry name" value="SEDOLISIN"/>
    <property type="match status" value="1"/>
</dbReference>
<feature type="active site" description="Charge relay system" evidence="11">
    <location>
        <position position="565"/>
    </location>
</feature>
<dbReference type="GO" id="GO:0004252">
    <property type="term" value="F:serine-type endopeptidase activity"/>
    <property type="evidence" value="ECO:0007669"/>
    <property type="project" value="UniProtKB-UniRule"/>
</dbReference>
<feature type="active site" description="Charge relay system" evidence="11">
    <location>
        <position position="293"/>
    </location>
</feature>
<sequence length="648" mass="70757">MRITCIAFALVLAATAQGAAVPNSHVVHEKRESPPSKWVKREKISSSYVLPMRIGLKQRNLDRGHSFLMDVSHPDSPNYAKHWTPEEVIEMFSPTEKTVDAVKEWLIDFGINSDRITHSDNQGWIAFDATTEEAENLLHTEYHIYEHSSTGHVTPACDSYHVPKHIREHVDYITPGIRLLSATKRGGTRPPTKTLPGYFPWSEEGELATCDKAITPACKYALTKQKYPFGKPRSDNSLGIYEEGDYYAQEDLDLFFANFTPYIPHGTHPSPAFIDGAEAPTDTANAGGESDLDFELAYPLIYPQTITLYQTDDLYYATNLNVTSGSFNTLLDALDGSYCTYSAYGETGDDPNLDPVYPDPTPGGYKGKLQCGIYKPTNVISISYGGQESDLPAYYQQRQCNEFMKLGLQGHSIFFASGDDGVAGPPGDDSSNGCLGDNSTIFSPAWPNSCPWVTNVGATKVYPGRTVFEPESAVVDPEGQPYSIAFSSGGGFSNIYPQPDYQKAAVAAFFEKHNPPYPYYEGNSSFGANGGIYNRIGRGYPDVAANGDNIATYNQGNYSSSGGTSASTPIFASIVNRINELRLNTGKNPIGFMNPALYSNPWMLNDITNGTNPGCGTVGFSAVPGWDPVTGLGTPNYPKMLAFFLTLP</sequence>
<evidence type="ECO:0000256" key="10">
    <source>
        <dbReference type="ARBA" id="ARBA00023145"/>
    </source>
</evidence>
<feature type="signal peptide" evidence="12">
    <location>
        <begin position="1"/>
        <end position="20"/>
    </location>
</feature>
<evidence type="ECO:0000313" key="14">
    <source>
        <dbReference type="EMBL" id="KIM94651.1"/>
    </source>
</evidence>
<dbReference type="Pfam" id="PF00082">
    <property type="entry name" value="Peptidase_S8"/>
    <property type="match status" value="1"/>
</dbReference>
<keyword evidence="10" id="KW-0865">Zymogen</keyword>
<dbReference type="AlphaFoldDB" id="A0A0C3GWK2"/>
<protein>
    <recommendedName>
        <fullName evidence="4">tripeptidyl-peptidase II</fullName>
        <ecNumber evidence="4">3.4.14.10</ecNumber>
    </recommendedName>
</protein>
<comment type="subcellular location">
    <subcellularLocation>
        <location evidence="3">Secreted</location>
        <location evidence="3">Extracellular space</location>
    </subcellularLocation>
</comment>
<dbReference type="SUPFAM" id="SSF52743">
    <property type="entry name" value="Subtilisin-like"/>
    <property type="match status" value="1"/>
</dbReference>
<evidence type="ECO:0000256" key="12">
    <source>
        <dbReference type="SAM" id="SignalP"/>
    </source>
</evidence>
<keyword evidence="15" id="KW-1185">Reference proteome</keyword>
<keyword evidence="12" id="KW-0732">Signal</keyword>
<organism evidence="14 15">
    <name type="scientific">Oidiodendron maius (strain Zn)</name>
    <dbReference type="NCBI Taxonomy" id="913774"/>
    <lineage>
        <taxon>Eukaryota</taxon>
        <taxon>Fungi</taxon>
        <taxon>Dikarya</taxon>
        <taxon>Ascomycota</taxon>
        <taxon>Pezizomycotina</taxon>
        <taxon>Leotiomycetes</taxon>
        <taxon>Leotiomycetes incertae sedis</taxon>
        <taxon>Myxotrichaceae</taxon>
        <taxon>Oidiodendron</taxon>
    </lineage>
</organism>
<reference evidence="15" key="2">
    <citation type="submission" date="2015-01" db="EMBL/GenBank/DDBJ databases">
        <title>Evolutionary Origins and Diversification of the Mycorrhizal Mutualists.</title>
        <authorList>
            <consortium name="DOE Joint Genome Institute"/>
            <consortium name="Mycorrhizal Genomics Consortium"/>
            <person name="Kohler A."/>
            <person name="Kuo A."/>
            <person name="Nagy L.G."/>
            <person name="Floudas D."/>
            <person name="Copeland A."/>
            <person name="Barry K.W."/>
            <person name="Cichocki N."/>
            <person name="Veneault-Fourrey C."/>
            <person name="LaButti K."/>
            <person name="Lindquist E.A."/>
            <person name="Lipzen A."/>
            <person name="Lundell T."/>
            <person name="Morin E."/>
            <person name="Murat C."/>
            <person name="Riley R."/>
            <person name="Ohm R."/>
            <person name="Sun H."/>
            <person name="Tunlid A."/>
            <person name="Henrissat B."/>
            <person name="Grigoriev I.V."/>
            <person name="Hibbett D.S."/>
            <person name="Martin F."/>
        </authorList>
    </citation>
    <scope>NUCLEOTIDE SEQUENCE [LARGE SCALE GENOMIC DNA]</scope>
    <source>
        <strain evidence="15">Zn</strain>
    </source>
</reference>
<accession>A0A0C3GWK2</accession>
<evidence type="ECO:0000259" key="13">
    <source>
        <dbReference type="PROSITE" id="PS51695"/>
    </source>
</evidence>
<dbReference type="InterPro" id="IPR050819">
    <property type="entry name" value="Tripeptidyl-peptidase_I"/>
</dbReference>
<dbReference type="SMART" id="SM00944">
    <property type="entry name" value="Pro-kuma_activ"/>
    <property type="match status" value="1"/>
</dbReference>
<dbReference type="HOGENOM" id="CLU_013783_4_0_1"/>
<dbReference type="Gene3D" id="3.40.50.200">
    <property type="entry name" value="Peptidase S8/S53 domain"/>
    <property type="match status" value="1"/>
</dbReference>
<comment type="cofactor">
    <cofactor evidence="11">
        <name>Ca(2+)</name>
        <dbReference type="ChEBI" id="CHEBI:29108"/>
    </cofactor>
    <text evidence="11">Binds 1 Ca(2+) ion per subunit.</text>
</comment>
<dbReference type="CDD" id="cd04056">
    <property type="entry name" value="Peptidases_S53"/>
    <property type="match status" value="1"/>
</dbReference>
<comment type="function">
    <text evidence="2">Secreted tripeptidyl-peptidase which degrades proteins at acidic pHs and is involved in virulence.</text>
</comment>
<dbReference type="GO" id="GO:0006508">
    <property type="term" value="P:proteolysis"/>
    <property type="evidence" value="ECO:0007669"/>
    <property type="project" value="UniProtKB-KW"/>
</dbReference>
<feature type="chain" id="PRO_5002164749" description="tripeptidyl-peptidase II" evidence="12">
    <location>
        <begin position="21"/>
        <end position="648"/>
    </location>
</feature>
<dbReference type="InterPro" id="IPR036852">
    <property type="entry name" value="Peptidase_S8/S53_dom_sf"/>
</dbReference>